<reference evidence="3 4" key="1">
    <citation type="submission" date="2019-11" db="EMBL/GenBank/DDBJ databases">
        <title>Comparison of genomes from free-living endosymbiotic cyanobacteria isolated from Azolla.</title>
        <authorList>
            <person name="Thiel T."/>
            <person name="Pratte B."/>
        </authorList>
    </citation>
    <scope>NUCLEOTIDE SEQUENCE [LARGE SCALE GENOMIC DNA]</scope>
    <source>
        <strain evidence="3 4">N2B</strain>
        <plasmid evidence="3">pN2B-D</plasmid>
    </source>
</reference>
<sequence>MNSKPIPNSHSIIELSIAQERLRQARYSFNLALVTTALSACISIVGAGLLLSGKVPEGGVTAAGGIAASVRCVQLAKDTNDRLDKILAELDDET</sequence>
<evidence type="ECO:0000256" key="1">
    <source>
        <dbReference type="SAM" id="Phobius"/>
    </source>
</evidence>
<dbReference type="Pfam" id="PF20712">
    <property type="entry name" value="CyanoTRADDas_TM"/>
    <property type="match status" value="1"/>
</dbReference>
<feature type="transmembrane region" description="Helical" evidence="1">
    <location>
        <begin position="29"/>
        <end position="51"/>
    </location>
</feature>
<feature type="domain" description="Cyanobacterial TRADD-N associated 2 transmembrane" evidence="2">
    <location>
        <begin position="20"/>
        <end position="83"/>
    </location>
</feature>
<evidence type="ECO:0000259" key="2">
    <source>
        <dbReference type="Pfam" id="PF20712"/>
    </source>
</evidence>
<protein>
    <recommendedName>
        <fullName evidence="2">Cyanobacterial TRADD-N associated 2 transmembrane domain-containing protein</fullName>
    </recommendedName>
</protein>
<accession>A0ABR6SIH6</accession>
<dbReference type="EMBL" id="JACKZP010000310">
    <property type="protein sequence ID" value="MBC1306063.1"/>
    <property type="molecule type" value="Genomic_DNA"/>
</dbReference>
<name>A0ABR6SIH6_ANAVA</name>
<dbReference type="GeneID" id="58727525"/>
<gene>
    <name evidence="3" type="ORF">GNE12_29775</name>
</gene>
<dbReference type="RefSeq" id="WP_016562537.1">
    <property type="nucleotide sequence ID" value="NZ_JACKZP010000310.1"/>
</dbReference>
<keyword evidence="1" id="KW-0812">Transmembrane</keyword>
<keyword evidence="4" id="KW-1185">Reference proteome</keyword>
<keyword evidence="1" id="KW-0472">Membrane</keyword>
<keyword evidence="3" id="KW-0614">Plasmid</keyword>
<keyword evidence="1" id="KW-1133">Transmembrane helix</keyword>
<comment type="caution">
    <text evidence="3">The sequence shown here is derived from an EMBL/GenBank/DDBJ whole genome shotgun (WGS) entry which is preliminary data.</text>
</comment>
<proteinExistence type="predicted"/>
<organism evidence="3 4">
    <name type="scientific">Trichormus variabilis N2B</name>
    <dbReference type="NCBI Taxonomy" id="2681315"/>
    <lineage>
        <taxon>Bacteria</taxon>
        <taxon>Bacillati</taxon>
        <taxon>Cyanobacteriota</taxon>
        <taxon>Cyanophyceae</taxon>
        <taxon>Nostocales</taxon>
        <taxon>Nostocaceae</taxon>
        <taxon>Trichormus</taxon>
    </lineage>
</organism>
<evidence type="ECO:0000313" key="3">
    <source>
        <dbReference type="EMBL" id="MBC1306063.1"/>
    </source>
</evidence>
<dbReference type="Proteomes" id="UP000570851">
    <property type="component" value="Unassembled WGS sequence"/>
</dbReference>
<evidence type="ECO:0000313" key="4">
    <source>
        <dbReference type="Proteomes" id="UP000570851"/>
    </source>
</evidence>
<geneLocation type="plasmid" evidence="3">
    <name>pN2B-D</name>
</geneLocation>
<dbReference type="InterPro" id="IPR048567">
    <property type="entry name" value="CyanoTRADDas_TM"/>
</dbReference>